<feature type="repeat" description="WD" evidence="1">
    <location>
        <begin position="924"/>
        <end position="955"/>
    </location>
</feature>
<dbReference type="SUPFAM" id="SSF50978">
    <property type="entry name" value="WD40 repeat-like"/>
    <property type="match status" value="1"/>
</dbReference>
<feature type="region of interest" description="Disordered" evidence="2">
    <location>
        <begin position="245"/>
        <end position="333"/>
    </location>
</feature>
<proteinExistence type="predicted"/>
<feature type="region of interest" description="Disordered" evidence="2">
    <location>
        <begin position="354"/>
        <end position="391"/>
    </location>
</feature>
<name>A0ABQ7H8V2_DUNSA</name>
<feature type="compositionally biased region" description="Basic and acidic residues" evidence="2">
    <location>
        <begin position="723"/>
        <end position="732"/>
    </location>
</feature>
<dbReference type="InterPro" id="IPR042238">
    <property type="entry name" value="Rad28/ERCC8/Ckn1/ATCSA-1"/>
</dbReference>
<organism evidence="3 4">
    <name type="scientific">Dunaliella salina</name>
    <name type="common">Green alga</name>
    <name type="synonym">Protococcus salinus</name>
    <dbReference type="NCBI Taxonomy" id="3046"/>
    <lineage>
        <taxon>Eukaryota</taxon>
        <taxon>Viridiplantae</taxon>
        <taxon>Chlorophyta</taxon>
        <taxon>core chlorophytes</taxon>
        <taxon>Chlorophyceae</taxon>
        <taxon>CS clade</taxon>
        <taxon>Chlamydomonadales</taxon>
        <taxon>Dunaliellaceae</taxon>
        <taxon>Dunaliella</taxon>
    </lineage>
</organism>
<dbReference type="EMBL" id="MU069446">
    <property type="protein sequence ID" value="KAF5843245.1"/>
    <property type="molecule type" value="Genomic_DNA"/>
</dbReference>
<feature type="compositionally biased region" description="Low complexity" evidence="2">
    <location>
        <begin position="484"/>
        <end position="509"/>
    </location>
</feature>
<gene>
    <name evidence="3" type="ORF">DUNSADRAFT_921</name>
</gene>
<protein>
    <submittedName>
        <fullName evidence="3">WD40-repeat-containing domain protein</fullName>
    </submittedName>
</protein>
<evidence type="ECO:0000313" key="4">
    <source>
        <dbReference type="Proteomes" id="UP000815325"/>
    </source>
</evidence>
<keyword evidence="1" id="KW-0853">WD repeat</keyword>
<accession>A0ABQ7H8V2</accession>
<evidence type="ECO:0000256" key="1">
    <source>
        <dbReference type="PROSITE-ProRule" id="PRU00221"/>
    </source>
</evidence>
<dbReference type="PROSITE" id="PS50082">
    <property type="entry name" value="WD_REPEATS_2"/>
    <property type="match status" value="4"/>
</dbReference>
<dbReference type="Gene3D" id="2.130.10.10">
    <property type="entry name" value="YVTN repeat-like/Quinoprotein amine dehydrogenase"/>
    <property type="match status" value="2"/>
</dbReference>
<feature type="region of interest" description="Disordered" evidence="2">
    <location>
        <begin position="406"/>
        <end position="511"/>
    </location>
</feature>
<dbReference type="InterPro" id="IPR036322">
    <property type="entry name" value="WD40_repeat_dom_sf"/>
</dbReference>
<feature type="region of interest" description="Disordered" evidence="2">
    <location>
        <begin position="700"/>
        <end position="743"/>
    </location>
</feature>
<keyword evidence="4" id="KW-1185">Reference proteome</keyword>
<dbReference type="PANTHER" id="PTHR46202:SF1">
    <property type="entry name" value="DNA EXCISION REPAIR PROTEIN ERCC-8"/>
    <property type="match status" value="1"/>
</dbReference>
<evidence type="ECO:0000256" key="2">
    <source>
        <dbReference type="SAM" id="MobiDB-lite"/>
    </source>
</evidence>
<dbReference type="PROSITE" id="PS50294">
    <property type="entry name" value="WD_REPEATS_REGION"/>
    <property type="match status" value="3"/>
</dbReference>
<evidence type="ECO:0000313" key="3">
    <source>
        <dbReference type="EMBL" id="KAF5843245.1"/>
    </source>
</evidence>
<feature type="repeat" description="WD" evidence="1">
    <location>
        <begin position="836"/>
        <end position="868"/>
    </location>
</feature>
<feature type="repeat" description="WD" evidence="1">
    <location>
        <begin position="192"/>
        <end position="234"/>
    </location>
</feature>
<dbReference type="PANTHER" id="PTHR46202">
    <property type="entry name" value="DNA EXCISION REPAIR PROTEIN ERCC-8"/>
    <property type="match status" value="1"/>
</dbReference>
<dbReference type="InterPro" id="IPR001680">
    <property type="entry name" value="WD40_rpt"/>
</dbReference>
<dbReference type="SMART" id="SM00320">
    <property type="entry name" value="WD40"/>
    <property type="match status" value="5"/>
</dbReference>
<feature type="compositionally biased region" description="Low complexity" evidence="2">
    <location>
        <begin position="248"/>
        <end position="258"/>
    </location>
</feature>
<dbReference type="Pfam" id="PF00400">
    <property type="entry name" value="WD40"/>
    <property type="match status" value="4"/>
</dbReference>
<feature type="compositionally biased region" description="Basic and acidic residues" evidence="2">
    <location>
        <begin position="465"/>
        <end position="482"/>
    </location>
</feature>
<sequence length="963" mass="103159">MALFSWLTGVEDYLLRRTLNLSSGLGWRKRLRQERLKTLGLSQTRLFNTNQTGSINSLALDATEQRYLLSGAADSSVAIFDTQSLGRTYDGLPLDPVCLAGRSTPGGHQFMVSSVAWYPLDTGMFITGSYDQDVKCWDANMMEVVCTFCLPAKVAAVAMSHIATTHCLIAAGCHEPLLRLCDPATGAFTHTLVGHKDPIWSVAWSYRSEYELVSGDTRGQVRVWDIRRFGSLHVLDHYATVPPRVLRQQQHQQQQQQQLRASSLTDPNPLDLPRHSPTLSVPPGSHPTTLPQSSQASPATSSHQPTASAHALPPLPSPSTPQHSGSRASSQAGWGQAGLASFAAACAPAVSSGVEQREHTEVPPSARGPLAAAVAASVTGRTQARRPKLSMEEAVDAAWACVASQQQQQQQQQGTGGSSSKHPSVELAPVAPRKRTSIELTPPAPRKRTSIDRSALPGGATLTRTRSEEGSGDAWRRSRSSWEGRQQSTARAQQQQQQQGAGQGMEVEGVAGGLQGTDSISVTDCQLDKGCAAGTGVRGRGRSRGRGRGGMKVAGTLAKKGGSSAAQAQLQGADLQGVQVLGAGAHGAGTWGGAMSGRGTQSAGISRDLRFARDAGVPGTVQGVQMQGSRFPGTGIAGVGWVPQNYGAQGAGTFADAGVGTCTGMGANMDADEHIGNELDGLAGLGISTPASDMCPAHLIHQQQQQQQRHQQLLKGQQQRQLQRQEHEHEQQQRQQQLLKGQQVEQKRQRQELEQEQKRQQELQLQEQRQQQRFWAFLGSSNSHTIGALAPVPLQASQRGAASRGLIGGHAPTSRSLLAQEGELVEGQGGLREEVIRSHQGACTSVTPTPDGLHWLTSGTDDRLRLWDALDWHHWLVAYPETRNRSVRGRQCAVTADGAAVFHPSGNVIQVFEVSTGCLLNQLQNGHLSSVNALAWNPDFEELYSGGNDGQILTWAPGLKQTL</sequence>
<feature type="compositionally biased region" description="Low complexity" evidence="2">
    <location>
        <begin position="291"/>
        <end position="312"/>
    </location>
</feature>
<dbReference type="InterPro" id="IPR015943">
    <property type="entry name" value="WD40/YVTN_repeat-like_dom_sf"/>
</dbReference>
<feature type="repeat" description="WD" evidence="1">
    <location>
        <begin position="105"/>
        <end position="147"/>
    </location>
</feature>
<feature type="compositionally biased region" description="Low complexity" evidence="2">
    <location>
        <begin position="733"/>
        <end position="743"/>
    </location>
</feature>
<dbReference type="Proteomes" id="UP000815325">
    <property type="component" value="Unassembled WGS sequence"/>
</dbReference>
<feature type="compositionally biased region" description="Low complexity" evidence="2">
    <location>
        <begin position="701"/>
        <end position="722"/>
    </location>
</feature>
<reference evidence="3" key="1">
    <citation type="submission" date="2017-08" db="EMBL/GenBank/DDBJ databases">
        <authorList>
            <person name="Polle J.E."/>
            <person name="Barry K."/>
            <person name="Cushman J."/>
            <person name="Schmutz J."/>
            <person name="Tran D."/>
            <person name="Hathwaick L.T."/>
            <person name="Yim W.C."/>
            <person name="Jenkins J."/>
            <person name="Mckie-Krisberg Z.M."/>
            <person name="Prochnik S."/>
            <person name="Lindquist E."/>
            <person name="Dockter R.B."/>
            <person name="Adam C."/>
            <person name="Molina H."/>
            <person name="Bunkerborg J."/>
            <person name="Jin E."/>
            <person name="Buchheim M."/>
            <person name="Magnuson J."/>
        </authorList>
    </citation>
    <scope>NUCLEOTIDE SEQUENCE</scope>
    <source>
        <strain evidence="3">CCAP 19/18</strain>
    </source>
</reference>
<comment type="caution">
    <text evidence="3">The sequence shown here is derived from an EMBL/GenBank/DDBJ whole genome shotgun (WGS) entry which is preliminary data.</text>
</comment>